<dbReference type="Gene3D" id="3.30.450.20">
    <property type="entry name" value="PAS domain"/>
    <property type="match status" value="2"/>
</dbReference>
<evidence type="ECO:0000313" key="9">
    <source>
        <dbReference type="Proteomes" id="UP000198510"/>
    </source>
</evidence>
<dbReference type="EMBL" id="FNFO01000011">
    <property type="protein sequence ID" value="SDM20196.1"/>
    <property type="molecule type" value="Genomic_DNA"/>
</dbReference>
<evidence type="ECO:0000256" key="1">
    <source>
        <dbReference type="ARBA" id="ARBA00000085"/>
    </source>
</evidence>
<dbReference type="PANTHER" id="PTHR43304:SF1">
    <property type="entry name" value="PAC DOMAIN-CONTAINING PROTEIN"/>
    <property type="match status" value="1"/>
</dbReference>
<evidence type="ECO:0000256" key="2">
    <source>
        <dbReference type="ARBA" id="ARBA00012438"/>
    </source>
</evidence>
<sequence length="496" mass="56669">MLSQALSYSRTFFSARMDFKSAPLDTFCQMFRAVFDTTHLGILIYESVEKLLYVNPAGCALLEQAHETLTSRPPRDVLSASAFTTVVAFLEAAQAGQEYVSSWRNSTLTHTRDLLLRGRRIAVGDQTLYYASLQDVTREKRTQQQWQDLQRLFDISPVMFCIAGPDGYFKKINRSFVQTLGYSEQELCSKPFVRFVHPDDVYPTLAEYQKLLDGGHTSVEFVNRYLTKRGDYLYLSWHAVPFGEQFYCSCRDVTAEKHAEAERARITQALEMRNRELEQFSYIISHNLRSPVNNITSLGYLIQEAGPNDPQMPVFLEGITKSTARLASVIQDLSLILQLKQSASDKKEPVQFSELFNAVQLSIQSSIAEAKADIQTDFREVDEMVTLRAYLYSIFYNLISNAIKYRRPEVPLQLLIKSQRMGERVVRLTFKDNGKGIDLKKAGEQFFGLYQRFHNHVDGKGMGLFMVKNQVEALGGRIYVESEVDQGTEFTIDFLS</sequence>
<dbReference type="SMART" id="SM00091">
    <property type="entry name" value="PAS"/>
    <property type="match status" value="2"/>
</dbReference>
<accession>A0A1G9RAA6</accession>
<proteinExistence type="predicted"/>
<name>A0A1G9RAA6_9BACT</name>
<dbReference type="PANTHER" id="PTHR43304">
    <property type="entry name" value="PHYTOCHROME-LIKE PROTEIN CPH1"/>
    <property type="match status" value="1"/>
</dbReference>
<dbReference type="PROSITE" id="PS50112">
    <property type="entry name" value="PAS"/>
    <property type="match status" value="1"/>
</dbReference>
<dbReference type="Gene3D" id="1.10.287.130">
    <property type="match status" value="1"/>
</dbReference>
<dbReference type="InterPro" id="IPR003661">
    <property type="entry name" value="HisK_dim/P_dom"/>
</dbReference>
<dbReference type="InterPro" id="IPR000014">
    <property type="entry name" value="PAS"/>
</dbReference>
<dbReference type="GO" id="GO:0000155">
    <property type="term" value="F:phosphorelay sensor kinase activity"/>
    <property type="evidence" value="ECO:0007669"/>
    <property type="project" value="InterPro"/>
</dbReference>
<comment type="catalytic activity">
    <reaction evidence="1">
        <text>ATP + protein L-histidine = ADP + protein N-phospho-L-histidine.</text>
        <dbReference type="EC" id="2.7.13.3"/>
    </reaction>
</comment>
<dbReference type="Gene3D" id="3.30.565.10">
    <property type="entry name" value="Histidine kinase-like ATPase, C-terminal domain"/>
    <property type="match status" value="1"/>
</dbReference>
<evidence type="ECO:0000259" key="6">
    <source>
        <dbReference type="PROSITE" id="PS50109"/>
    </source>
</evidence>
<evidence type="ECO:0000256" key="4">
    <source>
        <dbReference type="ARBA" id="ARBA00022679"/>
    </source>
</evidence>
<dbReference type="CDD" id="cd00082">
    <property type="entry name" value="HisKA"/>
    <property type="match status" value="1"/>
</dbReference>
<dbReference type="InterPro" id="IPR013655">
    <property type="entry name" value="PAS_fold_3"/>
</dbReference>
<dbReference type="PROSITE" id="PS50109">
    <property type="entry name" value="HIS_KIN"/>
    <property type="match status" value="1"/>
</dbReference>
<dbReference type="InterPro" id="IPR035965">
    <property type="entry name" value="PAS-like_dom_sf"/>
</dbReference>
<feature type="domain" description="Histidine kinase" evidence="6">
    <location>
        <begin position="283"/>
        <end position="496"/>
    </location>
</feature>
<dbReference type="CDD" id="cd00130">
    <property type="entry name" value="PAS"/>
    <property type="match status" value="1"/>
</dbReference>
<organism evidence="8 9">
    <name type="scientific">Catalinimonas alkaloidigena</name>
    <dbReference type="NCBI Taxonomy" id="1075417"/>
    <lineage>
        <taxon>Bacteria</taxon>
        <taxon>Pseudomonadati</taxon>
        <taxon>Bacteroidota</taxon>
        <taxon>Cytophagia</taxon>
        <taxon>Cytophagales</taxon>
        <taxon>Catalimonadaceae</taxon>
        <taxon>Catalinimonas</taxon>
    </lineage>
</organism>
<feature type="domain" description="PAS" evidence="7">
    <location>
        <begin position="145"/>
        <end position="215"/>
    </location>
</feature>
<reference evidence="8 9" key="1">
    <citation type="submission" date="2016-10" db="EMBL/GenBank/DDBJ databases">
        <authorList>
            <person name="de Groot N.N."/>
        </authorList>
    </citation>
    <scope>NUCLEOTIDE SEQUENCE [LARGE SCALE GENOMIC DNA]</scope>
    <source>
        <strain evidence="8 9">DSM 25186</strain>
    </source>
</reference>
<dbReference type="AlphaFoldDB" id="A0A1G9RAA6"/>
<dbReference type="InterPro" id="IPR005467">
    <property type="entry name" value="His_kinase_dom"/>
</dbReference>
<dbReference type="SUPFAM" id="SSF55874">
    <property type="entry name" value="ATPase domain of HSP90 chaperone/DNA topoisomerase II/histidine kinase"/>
    <property type="match status" value="1"/>
</dbReference>
<keyword evidence="5" id="KW-0418">Kinase</keyword>
<keyword evidence="4" id="KW-0808">Transferase</keyword>
<dbReference type="InterPro" id="IPR036890">
    <property type="entry name" value="HATPase_C_sf"/>
</dbReference>
<dbReference type="Pfam" id="PF08447">
    <property type="entry name" value="PAS_3"/>
    <property type="match status" value="1"/>
</dbReference>
<dbReference type="PRINTS" id="PR00344">
    <property type="entry name" value="BCTRLSENSOR"/>
</dbReference>
<evidence type="ECO:0000256" key="3">
    <source>
        <dbReference type="ARBA" id="ARBA00022553"/>
    </source>
</evidence>
<dbReference type="SUPFAM" id="SSF47384">
    <property type="entry name" value="Homodimeric domain of signal transducing histidine kinase"/>
    <property type="match status" value="1"/>
</dbReference>
<dbReference type="InterPro" id="IPR003594">
    <property type="entry name" value="HATPase_dom"/>
</dbReference>
<dbReference type="InterPro" id="IPR036097">
    <property type="entry name" value="HisK_dim/P_sf"/>
</dbReference>
<dbReference type="SMART" id="SM00387">
    <property type="entry name" value="HATPase_c"/>
    <property type="match status" value="1"/>
</dbReference>
<dbReference type="Pfam" id="PF13188">
    <property type="entry name" value="PAS_8"/>
    <property type="match status" value="1"/>
</dbReference>
<dbReference type="Pfam" id="PF02518">
    <property type="entry name" value="HATPase_c"/>
    <property type="match status" value="1"/>
</dbReference>
<dbReference type="NCBIfam" id="TIGR00229">
    <property type="entry name" value="sensory_box"/>
    <property type="match status" value="2"/>
</dbReference>
<keyword evidence="9" id="KW-1185">Reference proteome</keyword>
<keyword evidence="3" id="KW-0597">Phosphoprotein</keyword>
<gene>
    <name evidence="8" type="ORF">SAMN05421823_11191</name>
</gene>
<dbReference type="OrthoDB" id="890870at2"/>
<dbReference type="InterPro" id="IPR052162">
    <property type="entry name" value="Sensor_kinase/Photoreceptor"/>
</dbReference>
<evidence type="ECO:0000313" key="8">
    <source>
        <dbReference type="EMBL" id="SDM20196.1"/>
    </source>
</evidence>
<dbReference type="InterPro" id="IPR004358">
    <property type="entry name" value="Sig_transdc_His_kin-like_C"/>
</dbReference>
<dbReference type="Proteomes" id="UP000198510">
    <property type="component" value="Unassembled WGS sequence"/>
</dbReference>
<dbReference type="STRING" id="1075417.SAMN05421823_11191"/>
<dbReference type="SUPFAM" id="SSF55785">
    <property type="entry name" value="PYP-like sensor domain (PAS domain)"/>
    <property type="match status" value="2"/>
</dbReference>
<protein>
    <recommendedName>
        <fullName evidence="2">histidine kinase</fullName>
        <ecNumber evidence="2">2.7.13.3</ecNumber>
    </recommendedName>
</protein>
<evidence type="ECO:0000256" key="5">
    <source>
        <dbReference type="ARBA" id="ARBA00022777"/>
    </source>
</evidence>
<dbReference type="EC" id="2.7.13.3" evidence="2"/>
<evidence type="ECO:0000259" key="7">
    <source>
        <dbReference type="PROSITE" id="PS50112"/>
    </source>
</evidence>